<gene>
    <name evidence="1" type="ORF">DERF_012841</name>
</gene>
<dbReference type="AlphaFoldDB" id="A0A922HU93"/>
<reference evidence="1" key="2">
    <citation type="journal article" date="2022" name="Res Sq">
        <title>Comparative Genomics Reveals Insights into the Divergent Evolution of Astigmatic Mites and Household Pest Adaptations.</title>
        <authorList>
            <person name="Xiong Q."/>
            <person name="Wan A.T.-Y."/>
            <person name="Liu X.-Y."/>
            <person name="Fung C.S.-H."/>
            <person name="Xiao X."/>
            <person name="Malainual N."/>
            <person name="Hou J."/>
            <person name="Wang L."/>
            <person name="Wang M."/>
            <person name="Yang K."/>
            <person name="Cui Y."/>
            <person name="Leung E."/>
            <person name="Nong W."/>
            <person name="Shin S.-K."/>
            <person name="Au S."/>
            <person name="Jeong K.Y."/>
            <person name="Chew F.T."/>
            <person name="Hui J."/>
            <person name="Leung T.F."/>
            <person name="Tungtrongchitr A."/>
            <person name="Zhong N."/>
            <person name="Liu Z."/>
            <person name="Tsui S."/>
        </authorList>
    </citation>
    <scope>NUCLEOTIDE SEQUENCE</scope>
    <source>
        <strain evidence="1">Derf</strain>
        <tissue evidence="1">Whole organism</tissue>
    </source>
</reference>
<name>A0A922HU93_DERFA</name>
<proteinExistence type="predicted"/>
<dbReference type="EMBL" id="ASGP02000006">
    <property type="protein sequence ID" value="KAH9502042.1"/>
    <property type="molecule type" value="Genomic_DNA"/>
</dbReference>
<evidence type="ECO:0000313" key="2">
    <source>
        <dbReference type="Proteomes" id="UP000790347"/>
    </source>
</evidence>
<keyword evidence="2" id="KW-1185">Reference proteome</keyword>
<reference evidence="1" key="1">
    <citation type="submission" date="2013-05" db="EMBL/GenBank/DDBJ databases">
        <authorList>
            <person name="Yim A.K.Y."/>
            <person name="Chan T.F."/>
            <person name="Ji K.M."/>
            <person name="Liu X.Y."/>
            <person name="Zhou J.W."/>
            <person name="Li R.Q."/>
            <person name="Yang K.Y."/>
            <person name="Li J."/>
            <person name="Li M."/>
            <person name="Law P.T.W."/>
            <person name="Wu Y.L."/>
            <person name="Cai Z.L."/>
            <person name="Qin H."/>
            <person name="Bao Y."/>
            <person name="Leung R.K.K."/>
            <person name="Ng P.K.S."/>
            <person name="Zou J."/>
            <person name="Zhong X.J."/>
            <person name="Ran P.X."/>
            <person name="Zhong N.S."/>
            <person name="Liu Z.G."/>
            <person name="Tsui S.K.W."/>
        </authorList>
    </citation>
    <scope>NUCLEOTIDE SEQUENCE</scope>
    <source>
        <strain evidence="1">Derf</strain>
        <tissue evidence="1">Whole organism</tissue>
    </source>
</reference>
<dbReference type="Proteomes" id="UP000790347">
    <property type="component" value="Unassembled WGS sequence"/>
</dbReference>
<comment type="caution">
    <text evidence="1">The sequence shown here is derived from an EMBL/GenBank/DDBJ whole genome shotgun (WGS) entry which is preliminary data.</text>
</comment>
<organism evidence="1 2">
    <name type="scientific">Dermatophagoides farinae</name>
    <name type="common">American house dust mite</name>
    <dbReference type="NCBI Taxonomy" id="6954"/>
    <lineage>
        <taxon>Eukaryota</taxon>
        <taxon>Metazoa</taxon>
        <taxon>Ecdysozoa</taxon>
        <taxon>Arthropoda</taxon>
        <taxon>Chelicerata</taxon>
        <taxon>Arachnida</taxon>
        <taxon>Acari</taxon>
        <taxon>Acariformes</taxon>
        <taxon>Sarcoptiformes</taxon>
        <taxon>Astigmata</taxon>
        <taxon>Psoroptidia</taxon>
        <taxon>Analgoidea</taxon>
        <taxon>Pyroglyphidae</taxon>
        <taxon>Dermatophagoidinae</taxon>
        <taxon>Dermatophagoides</taxon>
    </lineage>
</organism>
<evidence type="ECO:0000313" key="1">
    <source>
        <dbReference type="EMBL" id="KAH9502042.1"/>
    </source>
</evidence>
<accession>A0A922HU93</accession>
<sequence length="66" mass="7513">MNKPSSNNKQRTNIELNDHDFVVVVVDVVDENFFAGTSTPGQHPTIRYDDDDDDHHGSFIRKLINS</sequence>
<protein>
    <submittedName>
        <fullName evidence="1">Uncharacterized protein</fullName>
    </submittedName>
</protein>